<dbReference type="InParanoid" id="A0A482X131"/>
<evidence type="ECO:0000313" key="2">
    <source>
        <dbReference type="Proteomes" id="UP000291343"/>
    </source>
</evidence>
<comment type="caution">
    <text evidence="1">The sequence shown here is derived from an EMBL/GenBank/DDBJ whole genome shotgun (WGS) entry which is preliminary data.</text>
</comment>
<accession>A0A482X131</accession>
<dbReference type="AlphaFoldDB" id="A0A482X131"/>
<dbReference type="EMBL" id="QKKF02019844">
    <property type="protein sequence ID" value="RZF39534.1"/>
    <property type="molecule type" value="Genomic_DNA"/>
</dbReference>
<gene>
    <name evidence="1" type="ORF">LSTR_LSTR001055</name>
</gene>
<protein>
    <submittedName>
        <fullName evidence="1">Uncharacterized protein</fullName>
    </submittedName>
</protein>
<evidence type="ECO:0000313" key="1">
    <source>
        <dbReference type="EMBL" id="RZF39534.1"/>
    </source>
</evidence>
<keyword evidence="2" id="KW-1185">Reference proteome</keyword>
<dbReference type="Proteomes" id="UP000291343">
    <property type="component" value="Unassembled WGS sequence"/>
</dbReference>
<sequence>MSQQCTTIVCLGLSSERPLTPETCSAPFGNKVRRGRPAQHQHPSVTQFPSRETVDWAGADLTTPAKLTQGASCK</sequence>
<reference evidence="1 2" key="1">
    <citation type="journal article" date="2017" name="Gigascience">
        <title>Genome sequence of the small brown planthopper, Laodelphax striatellus.</title>
        <authorList>
            <person name="Zhu J."/>
            <person name="Jiang F."/>
            <person name="Wang X."/>
            <person name="Yang P."/>
            <person name="Bao Y."/>
            <person name="Zhao W."/>
            <person name="Wang W."/>
            <person name="Lu H."/>
            <person name="Wang Q."/>
            <person name="Cui N."/>
            <person name="Li J."/>
            <person name="Chen X."/>
            <person name="Luo L."/>
            <person name="Yu J."/>
            <person name="Kang L."/>
            <person name="Cui F."/>
        </authorList>
    </citation>
    <scope>NUCLEOTIDE SEQUENCE [LARGE SCALE GENOMIC DNA]</scope>
    <source>
        <strain evidence="1">Lst14</strain>
    </source>
</reference>
<name>A0A482X131_LAOST</name>
<proteinExistence type="predicted"/>
<organism evidence="1 2">
    <name type="scientific">Laodelphax striatellus</name>
    <name type="common">Small brown planthopper</name>
    <name type="synonym">Delphax striatella</name>
    <dbReference type="NCBI Taxonomy" id="195883"/>
    <lineage>
        <taxon>Eukaryota</taxon>
        <taxon>Metazoa</taxon>
        <taxon>Ecdysozoa</taxon>
        <taxon>Arthropoda</taxon>
        <taxon>Hexapoda</taxon>
        <taxon>Insecta</taxon>
        <taxon>Pterygota</taxon>
        <taxon>Neoptera</taxon>
        <taxon>Paraneoptera</taxon>
        <taxon>Hemiptera</taxon>
        <taxon>Auchenorrhyncha</taxon>
        <taxon>Fulgoroidea</taxon>
        <taxon>Delphacidae</taxon>
        <taxon>Criomorphinae</taxon>
        <taxon>Laodelphax</taxon>
    </lineage>
</organism>